<dbReference type="Proteomes" id="UP000825729">
    <property type="component" value="Unassembled WGS sequence"/>
</dbReference>
<evidence type="ECO:0000313" key="1">
    <source>
        <dbReference type="EMBL" id="KAG9442417.1"/>
    </source>
</evidence>
<name>A0AAV7E0X5_ARIFI</name>
<reference evidence="1 2" key="1">
    <citation type="submission" date="2021-07" db="EMBL/GenBank/DDBJ databases">
        <title>The Aristolochia fimbriata genome: insights into angiosperm evolution, floral development and chemical biosynthesis.</title>
        <authorList>
            <person name="Jiao Y."/>
        </authorList>
    </citation>
    <scope>NUCLEOTIDE SEQUENCE [LARGE SCALE GENOMIC DNA]</scope>
    <source>
        <strain evidence="1">IBCAS-2021</strain>
        <tissue evidence="1">Leaf</tissue>
    </source>
</reference>
<evidence type="ECO:0000313" key="2">
    <source>
        <dbReference type="Proteomes" id="UP000825729"/>
    </source>
</evidence>
<gene>
    <name evidence="1" type="ORF">H6P81_018271</name>
</gene>
<sequence length="140" mass="15425">MIMVNLVPFAIACDAHGNEDAMRVLSSKWPPTPGGNNRQLQTPATVVPPTSISGPTARNQEGLHAQQQQSVLMLNRGTRRLKDNKLTIYPIINWHDKIRSAVYLPISKQRNNRLGNWVDLTPLANMFHSSGGYPAEGVGT</sequence>
<keyword evidence="2" id="KW-1185">Reference proteome</keyword>
<dbReference type="AlphaFoldDB" id="A0AAV7E0X5"/>
<accession>A0AAV7E0X5</accession>
<protein>
    <submittedName>
        <fullName evidence="1">Uncharacterized protein</fullName>
    </submittedName>
</protein>
<proteinExistence type="predicted"/>
<comment type="caution">
    <text evidence="1">The sequence shown here is derived from an EMBL/GenBank/DDBJ whole genome shotgun (WGS) entry which is preliminary data.</text>
</comment>
<dbReference type="EMBL" id="JAINDJ010000007">
    <property type="protein sequence ID" value="KAG9442417.1"/>
    <property type="molecule type" value="Genomic_DNA"/>
</dbReference>
<organism evidence="1 2">
    <name type="scientific">Aristolochia fimbriata</name>
    <name type="common">White veined hardy Dutchman's pipe vine</name>
    <dbReference type="NCBI Taxonomy" id="158543"/>
    <lineage>
        <taxon>Eukaryota</taxon>
        <taxon>Viridiplantae</taxon>
        <taxon>Streptophyta</taxon>
        <taxon>Embryophyta</taxon>
        <taxon>Tracheophyta</taxon>
        <taxon>Spermatophyta</taxon>
        <taxon>Magnoliopsida</taxon>
        <taxon>Magnoliidae</taxon>
        <taxon>Piperales</taxon>
        <taxon>Aristolochiaceae</taxon>
        <taxon>Aristolochia</taxon>
    </lineage>
</organism>